<dbReference type="InterPro" id="IPR017441">
    <property type="entry name" value="Protein_kinase_ATP_BS"/>
</dbReference>
<dbReference type="InterPro" id="IPR000719">
    <property type="entry name" value="Prot_kinase_dom"/>
</dbReference>
<dbReference type="PANTHER" id="PTHR11042">
    <property type="entry name" value="EUKARYOTIC TRANSLATION INITIATION FACTOR 2-ALPHA KINASE EIF2-ALPHA KINASE -RELATED"/>
    <property type="match status" value="1"/>
</dbReference>
<dbReference type="GO" id="GO:0005634">
    <property type="term" value="C:nucleus"/>
    <property type="evidence" value="ECO:0007669"/>
    <property type="project" value="TreeGrafter"/>
</dbReference>
<dbReference type="SMART" id="SM00220">
    <property type="entry name" value="S_TKc"/>
    <property type="match status" value="1"/>
</dbReference>
<evidence type="ECO:0000313" key="10">
    <source>
        <dbReference type="Proteomes" id="UP000193144"/>
    </source>
</evidence>
<dbReference type="AlphaFoldDB" id="A0A1Y1ZX42"/>
<protein>
    <recommendedName>
        <fullName evidence="1">non-specific serine/threonine protein kinase</fullName>
        <ecNumber evidence="1">2.7.11.1</ecNumber>
    </recommendedName>
</protein>
<dbReference type="GO" id="GO:0004694">
    <property type="term" value="F:eukaryotic translation initiation factor 2alpha kinase activity"/>
    <property type="evidence" value="ECO:0007669"/>
    <property type="project" value="TreeGrafter"/>
</dbReference>
<keyword evidence="5 9" id="KW-0418">Kinase</keyword>
<evidence type="ECO:0000256" key="1">
    <source>
        <dbReference type="ARBA" id="ARBA00012513"/>
    </source>
</evidence>
<proteinExistence type="predicted"/>
<evidence type="ECO:0000256" key="4">
    <source>
        <dbReference type="ARBA" id="ARBA00022741"/>
    </source>
</evidence>
<keyword evidence="10" id="KW-1185">Reference proteome</keyword>
<gene>
    <name evidence="9" type="ORF">BCR34DRAFT_559918</name>
</gene>
<evidence type="ECO:0000313" key="9">
    <source>
        <dbReference type="EMBL" id="ORY14822.1"/>
    </source>
</evidence>
<evidence type="ECO:0000256" key="6">
    <source>
        <dbReference type="ARBA" id="ARBA00022840"/>
    </source>
</evidence>
<evidence type="ECO:0000256" key="7">
    <source>
        <dbReference type="PROSITE-ProRule" id="PRU10141"/>
    </source>
</evidence>
<evidence type="ECO:0000259" key="8">
    <source>
        <dbReference type="PROSITE" id="PS50011"/>
    </source>
</evidence>
<accession>A0A1Y1ZX42</accession>
<keyword evidence="2" id="KW-0723">Serine/threonine-protein kinase</keyword>
<dbReference type="OrthoDB" id="4062651at2759"/>
<dbReference type="PROSITE" id="PS00107">
    <property type="entry name" value="PROTEIN_KINASE_ATP"/>
    <property type="match status" value="1"/>
</dbReference>
<keyword evidence="3" id="KW-0808">Transferase</keyword>
<keyword evidence="6 7" id="KW-0067">ATP-binding</keyword>
<dbReference type="EMBL" id="MCFA01000030">
    <property type="protein sequence ID" value="ORY14822.1"/>
    <property type="molecule type" value="Genomic_DNA"/>
</dbReference>
<feature type="binding site" evidence="7">
    <location>
        <position position="156"/>
    </location>
    <ligand>
        <name>ATP</name>
        <dbReference type="ChEBI" id="CHEBI:30616"/>
    </ligand>
</feature>
<dbReference type="Pfam" id="PF00069">
    <property type="entry name" value="Pkinase"/>
    <property type="match status" value="1"/>
</dbReference>
<dbReference type="GO" id="GO:0005737">
    <property type="term" value="C:cytoplasm"/>
    <property type="evidence" value="ECO:0007669"/>
    <property type="project" value="TreeGrafter"/>
</dbReference>
<evidence type="ECO:0000256" key="2">
    <source>
        <dbReference type="ARBA" id="ARBA00022527"/>
    </source>
</evidence>
<evidence type="ECO:0000256" key="3">
    <source>
        <dbReference type="ARBA" id="ARBA00022679"/>
    </source>
</evidence>
<dbReference type="PROSITE" id="PS50011">
    <property type="entry name" value="PROTEIN_KINASE_DOM"/>
    <property type="match status" value="1"/>
</dbReference>
<dbReference type="GO" id="GO:0005524">
    <property type="term" value="F:ATP binding"/>
    <property type="evidence" value="ECO:0007669"/>
    <property type="project" value="UniProtKB-UniRule"/>
</dbReference>
<dbReference type="PANTHER" id="PTHR11042:SF160">
    <property type="entry name" value="EUKARYOTIC TRANSLATION INITIATION FACTOR 2-ALPHA KINASE 1"/>
    <property type="match status" value="1"/>
</dbReference>
<dbReference type="EC" id="2.7.11.1" evidence="1"/>
<name>A0A1Y1ZX42_9PLEO</name>
<organism evidence="9 10">
    <name type="scientific">Clohesyomyces aquaticus</name>
    <dbReference type="NCBI Taxonomy" id="1231657"/>
    <lineage>
        <taxon>Eukaryota</taxon>
        <taxon>Fungi</taxon>
        <taxon>Dikarya</taxon>
        <taxon>Ascomycota</taxon>
        <taxon>Pezizomycotina</taxon>
        <taxon>Dothideomycetes</taxon>
        <taxon>Pleosporomycetidae</taxon>
        <taxon>Pleosporales</taxon>
        <taxon>Lindgomycetaceae</taxon>
        <taxon>Clohesyomyces</taxon>
    </lineage>
</organism>
<dbReference type="InterPro" id="IPR050339">
    <property type="entry name" value="CC_SR_Kinase"/>
</dbReference>
<keyword evidence="4 7" id="KW-0547">Nucleotide-binding</keyword>
<dbReference type="Gene3D" id="1.10.510.10">
    <property type="entry name" value="Transferase(Phosphotransferase) domain 1"/>
    <property type="match status" value="1"/>
</dbReference>
<evidence type="ECO:0000256" key="5">
    <source>
        <dbReference type="ARBA" id="ARBA00022777"/>
    </source>
</evidence>
<dbReference type="Proteomes" id="UP000193144">
    <property type="component" value="Unassembled WGS sequence"/>
</dbReference>
<reference evidence="9 10" key="1">
    <citation type="submission" date="2016-07" db="EMBL/GenBank/DDBJ databases">
        <title>Pervasive Adenine N6-methylation of Active Genes in Fungi.</title>
        <authorList>
            <consortium name="DOE Joint Genome Institute"/>
            <person name="Mondo S.J."/>
            <person name="Dannebaum R.O."/>
            <person name="Kuo R.C."/>
            <person name="Labutti K."/>
            <person name="Haridas S."/>
            <person name="Kuo A."/>
            <person name="Salamov A."/>
            <person name="Ahrendt S.R."/>
            <person name="Lipzen A."/>
            <person name="Sullivan W."/>
            <person name="Andreopoulos W.B."/>
            <person name="Clum A."/>
            <person name="Lindquist E."/>
            <person name="Daum C."/>
            <person name="Ramamoorthy G.K."/>
            <person name="Gryganskyi A."/>
            <person name="Culley D."/>
            <person name="Magnuson J.K."/>
            <person name="James T.Y."/>
            <person name="O'Malley M.A."/>
            <person name="Stajich J.E."/>
            <person name="Spatafora J.W."/>
            <person name="Visel A."/>
            <person name="Grigoriev I.V."/>
        </authorList>
    </citation>
    <scope>NUCLEOTIDE SEQUENCE [LARGE SCALE GENOMIC DNA]</scope>
    <source>
        <strain evidence="9 10">CBS 115471</strain>
    </source>
</reference>
<sequence length="432" mass="49388">MSELREFTLSSEGIHGEVMAADLQYYLGRKSIIKTYMSQNRITTYRYVVRSFHGLVSTARDRMRLHTDTWMKEMEHRGRYVAYIHSITFQSRPARAGLYASACGWESQQQFFLESETPEEQVGPTNRNDLGRGSFGVVQEVVVLPPSPDSIKMARKRIPLWRPRKTETSKLLQLVKDEVANLKSLDHPHIISLLGCYEESIGTKYHTFNLLMYPVCDGDLSVFLHNTENIGPAGRDWFLGWFICLSSALAYIHSKGIRHEDIKPQNIVHRGQDIFLTDFSSARKFRSDGLTSTENPAVATRLYAAPEAMQDLQNGELSRHGLKSDVYSLGLVFVEMVTVLGRRSLDDLHEWLEQEHVFGKGYKKEYHRVVNRFGEWFQGLEGHHNVASKVLWRTCIAKMLEPFRSNKPSAVDIHRNLKKGYGALACGCDTLQ</sequence>
<dbReference type="InterPro" id="IPR011009">
    <property type="entry name" value="Kinase-like_dom_sf"/>
</dbReference>
<dbReference type="SUPFAM" id="SSF56112">
    <property type="entry name" value="Protein kinase-like (PK-like)"/>
    <property type="match status" value="1"/>
</dbReference>
<dbReference type="CDD" id="cd00180">
    <property type="entry name" value="PKc"/>
    <property type="match status" value="1"/>
</dbReference>
<feature type="domain" description="Protein kinase" evidence="8">
    <location>
        <begin position="124"/>
        <end position="417"/>
    </location>
</feature>
<dbReference type="STRING" id="1231657.A0A1Y1ZX42"/>
<comment type="caution">
    <text evidence="9">The sequence shown here is derived from an EMBL/GenBank/DDBJ whole genome shotgun (WGS) entry which is preliminary data.</text>
</comment>